<reference evidence="2 3" key="1">
    <citation type="journal article" date="2011" name="PLoS Genet.">
        <title>Comparative genomic analysis of human fungal pathogens causing paracoccidioidomycosis.</title>
        <authorList>
            <person name="Desjardins C.A."/>
            <person name="Champion M.D."/>
            <person name="Holder J.W."/>
            <person name="Muszewska A."/>
            <person name="Goldberg J."/>
            <person name="Bailao A.M."/>
            <person name="Brigido M.M."/>
            <person name="Ferreira M.E."/>
            <person name="Garcia A.M."/>
            <person name="Grynberg M."/>
            <person name="Gujja S."/>
            <person name="Heiman D.I."/>
            <person name="Henn M.R."/>
            <person name="Kodira C.D."/>
            <person name="Leon-Narvaez H."/>
            <person name="Longo L.V."/>
            <person name="Ma L.J."/>
            <person name="Malavazi I."/>
            <person name="Matsuo A.L."/>
            <person name="Morais F.V."/>
            <person name="Pereira M."/>
            <person name="Rodriguez-Brito S."/>
            <person name="Sakthikumar S."/>
            <person name="Salem-Izacc S.M."/>
            <person name="Sykes S.M."/>
            <person name="Teixeira M.M."/>
            <person name="Vallejo M.C."/>
            <person name="Walter M.E."/>
            <person name="Yandava C."/>
            <person name="Young S."/>
            <person name="Zeng Q."/>
            <person name="Zucker J."/>
            <person name="Felipe M.S."/>
            <person name="Goldman G.H."/>
            <person name="Haas B.J."/>
            <person name="McEwen J.G."/>
            <person name="Nino-Vega G."/>
            <person name="Puccia R."/>
            <person name="San-Blas G."/>
            <person name="Soares C.M."/>
            <person name="Birren B.W."/>
            <person name="Cuomo C.A."/>
        </authorList>
    </citation>
    <scope>NUCLEOTIDE SEQUENCE [LARGE SCALE GENOMIC DNA]</scope>
    <source>
        <strain evidence="3">ATCC MYA-826 / Pb01</strain>
    </source>
</reference>
<accession>A0A0A2UYU7</accession>
<dbReference type="EMBL" id="KN294032">
    <property type="protein sequence ID" value="KGQ00731.1"/>
    <property type="molecule type" value="Genomic_DNA"/>
</dbReference>
<dbReference type="RefSeq" id="XP_015702310.1">
    <property type="nucleotide sequence ID" value="XM_015848080.1"/>
</dbReference>
<dbReference type="VEuPathDB" id="FungiDB:PAAG_12609"/>
<dbReference type="KEGG" id="pbl:PAAG_12609"/>
<evidence type="ECO:0000256" key="1">
    <source>
        <dbReference type="SAM" id="MobiDB-lite"/>
    </source>
</evidence>
<dbReference type="Proteomes" id="UP000002059">
    <property type="component" value="Partially assembled WGS sequence"/>
</dbReference>
<organism evidence="2 3">
    <name type="scientific">Paracoccidioides lutzii (strain ATCC MYA-826 / Pb01)</name>
    <name type="common">Paracoccidioides brasiliensis</name>
    <dbReference type="NCBI Taxonomy" id="502779"/>
    <lineage>
        <taxon>Eukaryota</taxon>
        <taxon>Fungi</taxon>
        <taxon>Dikarya</taxon>
        <taxon>Ascomycota</taxon>
        <taxon>Pezizomycotina</taxon>
        <taxon>Eurotiomycetes</taxon>
        <taxon>Eurotiomycetidae</taxon>
        <taxon>Onygenales</taxon>
        <taxon>Ajellomycetaceae</taxon>
        <taxon>Paracoccidioides</taxon>
    </lineage>
</organism>
<evidence type="ECO:0000313" key="2">
    <source>
        <dbReference type="EMBL" id="KGQ00731.1"/>
    </source>
</evidence>
<keyword evidence="3" id="KW-1185">Reference proteome</keyword>
<dbReference type="AlphaFoldDB" id="A0A0A2UYU7"/>
<feature type="region of interest" description="Disordered" evidence="1">
    <location>
        <begin position="54"/>
        <end position="106"/>
    </location>
</feature>
<gene>
    <name evidence="2" type="ORF">PAAG_12609</name>
</gene>
<feature type="region of interest" description="Disordered" evidence="1">
    <location>
        <begin position="1"/>
        <end position="20"/>
    </location>
</feature>
<name>A0A0A2UYU7_PARBA</name>
<dbReference type="GeneID" id="26971204"/>
<protein>
    <submittedName>
        <fullName evidence="2">Uncharacterized protein</fullName>
    </submittedName>
</protein>
<dbReference type="OrthoDB" id="10393016at2759"/>
<dbReference type="HOGENOM" id="CLU_1579012_0_0_1"/>
<proteinExistence type="predicted"/>
<evidence type="ECO:0000313" key="3">
    <source>
        <dbReference type="Proteomes" id="UP000002059"/>
    </source>
</evidence>
<sequence length="169" mass="19158">MGKGPSRSIPHHSLQSPWIPGFLDENHSYVGWDPYQHPQKQNLKVKTDSRSAIGAVAPLDKPKLGPKTDQLGKNDQSKLTRWRRANHGSDISPVLPSIRSGPSGKKVLKADSSARFRRAKQDADPSLNWLGHPLFFYGKENARFSPLVRCYNGSNPRKWRRQFCPFSTW</sequence>